<dbReference type="Gene3D" id="2.60.120.20">
    <property type="match status" value="1"/>
</dbReference>
<reference evidence="1" key="1">
    <citation type="submission" date="2017-01" db="EMBL/GenBank/DDBJ databases">
        <title>High-throughput sequencing uncovers low homogeneity in the biogeography of single-stranded DNA viruses.</title>
        <authorList>
            <person name="Pearson V.M."/>
            <person name="Rokyta D.R."/>
        </authorList>
    </citation>
    <scope>NUCLEOTIDE SEQUENCE</scope>
</reference>
<organism evidence="1">
    <name type="scientific">uncultured virus</name>
    <dbReference type="NCBI Taxonomy" id="340016"/>
    <lineage>
        <taxon>Viruses</taxon>
        <taxon>environmental samples</taxon>
    </lineage>
</organism>
<evidence type="ECO:0000313" key="1">
    <source>
        <dbReference type="EMBL" id="AUM61623.1"/>
    </source>
</evidence>
<dbReference type="InterPro" id="IPR029053">
    <property type="entry name" value="Viral_coat"/>
</dbReference>
<protein>
    <submittedName>
        <fullName evidence="1">Capsid</fullName>
    </submittedName>
</protein>
<name>A0A2K9LRY8_9VIRU</name>
<accession>A0A2K9LRY8</accession>
<dbReference type="EMBL" id="KY487775">
    <property type="protein sequence ID" value="AUM61623.1"/>
    <property type="molecule type" value="Genomic_DNA"/>
</dbReference>
<sequence length="261" mass="28731">MVGIRRGRYPFRKARVSRRPTRFIRSTAPSAQTQGMSFVPRTLGNPLSIGERKYFDAQLVTSAVAAVTSTFSNAMKDPATFNTLFVPSPGTGINERVGRRVAVHSIKIRGELELPNVNDASAGTQAYPATIFRLIIVQDKQTNGAQMSSQSLIDSGAGSLPWDMFQSTASFGRYRVLKDKRLVLQNPNFGADLSNYDRNGLNRTFDYTIKFRKPVLIHFNAAAGGSVADITDNSFHFLCAANSAQGAPYVQYKVRTCYTDV</sequence>
<proteinExistence type="predicted"/>
<gene>
    <name evidence="1" type="primary">Cap</name>
</gene>